<sequence>LLGDDFVIGDARVADEYINRFWLGLSLPKSLVSDTGYFEFANKFRGPGKDLSPISVKMIRSARFPVALMPVLKQIGVTDIQSVLCAHTCCLLPKWYLSDALFCLVGIPRGLAGELLSIGMVRWMLVESCRPNWGYVERLMDDLSRRLDDDALLLTE</sequence>
<name>A0A7J7I609_CAMSI</name>
<reference evidence="2" key="1">
    <citation type="journal article" date="2020" name="Nat. Commun.">
        <title>Genome assembly of wild tea tree DASZ reveals pedigree and selection history of tea varieties.</title>
        <authorList>
            <person name="Zhang W."/>
            <person name="Zhang Y."/>
            <person name="Qiu H."/>
            <person name="Guo Y."/>
            <person name="Wan H."/>
            <person name="Zhang X."/>
            <person name="Scossa F."/>
            <person name="Alseekh S."/>
            <person name="Zhang Q."/>
            <person name="Wang P."/>
            <person name="Xu L."/>
            <person name="Schmidt M.H."/>
            <person name="Jia X."/>
            <person name="Li D."/>
            <person name="Zhu A."/>
            <person name="Guo F."/>
            <person name="Chen W."/>
            <person name="Ni D."/>
            <person name="Usadel B."/>
            <person name="Fernie A.R."/>
            <person name="Wen W."/>
        </authorList>
    </citation>
    <scope>NUCLEOTIDE SEQUENCE [LARGE SCALE GENOMIC DNA]</scope>
    <source>
        <strain evidence="2">cv. G240</strain>
    </source>
</reference>
<evidence type="ECO:0000313" key="1">
    <source>
        <dbReference type="EMBL" id="KAF5960359.1"/>
    </source>
</evidence>
<accession>A0A7J7I609</accession>
<gene>
    <name evidence="1" type="ORF">HYC85_001568</name>
</gene>
<organism evidence="1 2">
    <name type="scientific">Camellia sinensis</name>
    <name type="common">Tea plant</name>
    <name type="synonym">Thea sinensis</name>
    <dbReference type="NCBI Taxonomy" id="4442"/>
    <lineage>
        <taxon>Eukaryota</taxon>
        <taxon>Viridiplantae</taxon>
        <taxon>Streptophyta</taxon>
        <taxon>Embryophyta</taxon>
        <taxon>Tracheophyta</taxon>
        <taxon>Spermatophyta</taxon>
        <taxon>Magnoliopsida</taxon>
        <taxon>eudicotyledons</taxon>
        <taxon>Gunneridae</taxon>
        <taxon>Pentapetalae</taxon>
        <taxon>asterids</taxon>
        <taxon>Ericales</taxon>
        <taxon>Theaceae</taxon>
        <taxon>Camellia</taxon>
    </lineage>
</organism>
<dbReference type="InterPro" id="IPR008686">
    <property type="entry name" value="RNA_pol_mitovir"/>
</dbReference>
<dbReference type="AlphaFoldDB" id="A0A7J7I609"/>
<reference evidence="1 2" key="2">
    <citation type="submission" date="2020-07" db="EMBL/GenBank/DDBJ databases">
        <title>Genome assembly of wild tea tree DASZ reveals pedigree and selection history of tea varieties.</title>
        <authorList>
            <person name="Zhang W."/>
        </authorList>
    </citation>
    <scope>NUCLEOTIDE SEQUENCE [LARGE SCALE GENOMIC DNA]</scope>
    <source>
        <strain evidence="2">cv. G240</strain>
        <tissue evidence="1">Leaf</tissue>
    </source>
</reference>
<comment type="caution">
    <text evidence="1">The sequence shown here is derived from an EMBL/GenBank/DDBJ whole genome shotgun (WGS) entry which is preliminary data.</text>
</comment>
<feature type="non-terminal residue" evidence="1">
    <location>
        <position position="156"/>
    </location>
</feature>
<dbReference type="EMBL" id="JACBKZ010000001">
    <property type="protein sequence ID" value="KAF5960359.1"/>
    <property type="molecule type" value="Genomic_DNA"/>
</dbReference>
<dbReference type="PANTHER" id="PTHR34456">
    <property type="entry name" value="MITOVIRUS RNA-DEPENDENT RNA POLYMERASE"/>
    <property type="match status" value="1"/>
</dbReference>
<keyword evidence="2" id="KW-1185">Reference proteome</keyword>
<evidence type="ECO:0008006" key="3">
    <source>
        <dbReference type="Google" id="ProtNLM"/>
    </source>
</evidence>
<dbReference type="PANTHER" id="PTHR34456:SF9">
    <property type="entry name" value="MITOVIRUS RNA-DEPENDENT RNA POLYMERASE"/>
    <property type="match status" value="1"/>
</dbReference>
<protein>
    <recommendedName>
        <fullName evidence="3">RNA-dependent RNA polymerase</fullName>
    </recommendedName>
</protein>
<proteinExistence type="predicted"/>
<evidence type="ECO:0000313" key="2">
    <source>
        <dbReference type="Proteomes" id="UP000593564"/>
    </source>
</evidence>
<dbReference type="Pfam" id="PF05919">
    <property type="entry name" value="Mitovir_RNA_pol"/>
    <property type="match status" value="1"/>
</dbReference>
<dbReference type="Proteomes" id="UP000593564">
    <property type="component" value="Unassembled WGS sequence"/>
</dbReference>